<protein>
    <submittedName>
        <fullName evidence="5">THO complex subunit 5</fullName>
    </submittedName>
</protein>
<feature type="region of interest" description="Disordered" evidence="4">
    <location>
        <begin position="352"/>
        <end position="377"/>
    </location>
</feature>
<evidence type="ECO:0000256" key="4">
    <source>
        <dbReference type="SAM" id="MobiDB-lite"/>
    </source>
</evidence>
<accession>A0AAV8FU06</accession>
<dbReference type="Pfam" id="PF09766">
    <property type="entry name" value="FmiP_Thoc5"/>
    <property type="match status" value="1"/>
</dbReference>
<keyword evidence="6" id="KW-1185">Reference proteome</keyword>
<dbReference type="GO" id="GO:0000445">
    <property type="term" value="C:THO complex part of transcription export complex"/>
    <property type="evidence" value="ECO:0007669"/>
    <property type="project" value="TreeGrafter"/>
</dbReference>
<comment type="similarity">
    <text evidence="2">Belongs to the THOC5 family.</text>
</comment>
<comment type="caution">
    <text evidence="5">The sequence shown here is derived from an EMBL/GenBank/DDBJ whole genome shotgun (WGS) entry which is preliminary data.</text>
</comment>
<evidence type="ECO:0000313" key="6">
    <source>
        <dbReference type="Proteomes" id="UP001140206"/>
    </source>
</evidence>
<dbReference type="Proteomes" id="UP001140206">
    <property type="component" value="Chromosome 2"/>
</dbReference>
<keyword evidence="3" id="KW-0539">Nucleus</keyword>
<proteinExistence type="inferred from homology"/>
<feature type="region of interest" description="Disordered" evidence="4">
    <location>
        <begin position="610"/>
        <end position="634"/>
    </location>
</feature>
<organism evidence="5 6">
    <name type="scientific">Rhynchospora pubera</name>
    <dbReference type="NCBI Taxonomy" id="906938"/>
    <lineage>
        <taxon>Eukaryota</taxon>
        <taxon>Viridiplantae</taxon>
        <taxon>Streptophyta</taxon>
        <taxon>Embryophyta</taxon>
        <taxon>Tracheophyta</taxon>
        <taxon>Spermatophyta</taxon>
        <taxon>Magnoliopsida</taxon>
        <taxon>Liliopsida</taxon>
        <taxon>Poales</taxon>
        <taxon>Cyperaceae</taxon>
        <taxon>Cyperoideae</taxon>
        <taxon>Rhynchosporeae</taxon>
        <taxon>Rhynchospora</taxon>
    </lineage>
</organism>
<dbReference type="PANTHER" id="PTHR13375">
    <property type="entry name" value="FMS INTERACTING PROTEIN"/>
    <property type="match status" value="1"/>
</dbReference>
<evidence type="ECO:0000256" key="1">
    <source>
        <dbReference type="ARBA" id="ARBA00004123"/>
    </source>
</evidence>
<feature type="compositionally biased region" description="Basic and acidic residues" evidence="4">
    <location>
        <begin position="367"/>
        <end position="377"/>
    </location>
</feature>
<comment type="subcellular location">
    <subcellularLocation>
        <location evidence="1">Nucleus</location>
    </subcellularLocation>
</comment>
<dbReference type="PANTHER" id="PTHR13375:SF3">
    <property type="entry name" value="THO COMPLEX SUBUNIT 5 HOMOLOG"/>
    <property type="match status" value="1"/>
</dbReference>
<dbReference type="InterPro" id="IPR019163">
    <property type="entry name" value="THO_Thoc5"/>
</dbReference>
<dbReference type="EMBL" id="JAMFTS010000002">
    <property type="protein sequence ID" value="KAJ4793772.1"/>
    <property type="molecule type" value="Genomic_DNA"/>
</dbReference>
<reference evidence="5" key="1">
    <citation type="submission" date="2022-08" db="EMBL/GenBank/DDBJ databases">
        <authorList>
            <person name="Marques A."/>
        </authorList>
    </citation>
    <scope>NUCLEOTIDE SEQUENCE</scope>
    <source>
        <strain evidence="5">RhyPub2mFocal</strain>
        <tissue evidence="5">Leaves</tissue>
    </source>
</reference>
<dbReference type="AlphaFoldDB" id="A0AAV8FU06"/>
<evidence type="ECO:0000256" key="2">
    <source>
        <dbReference type="ARBA" id="ARBA00008044"/>
    </source>
</evidence>
<sequence>MVAGIVLGSNFYHPHTTESDTNPTHSAIPHSNSQKSKLKTKQSGGVPAMEVEASPMETKPEPEKHHLIPPPSKTNPKPGNPYSLLEETRTAMEEIAARMLSTKKEGRPKSELRELITQMSLLFISLRQVNRAILMEEDRVKAETESAKAPVDFTTLQLHNLLYEKNHYFNAIKACRNFTSKYPDIELVPEEEFIAKAPESIKGKALATDPAHDLMLKRLNYELYQRKELCKMHERMEHQKKGLLEKISERKRFLSSLPSQLKSLKKASLPVQQQLGILHSKRVKQNQMAELLPPPLYIAYSQLMAQKEAFGERIEVEIVGSMKDAQSFMLEQANKEHGQIENSENNKLEDDVMEEDENIQRRRVRPKKEVPKEAASDKEGINRIHPLKIMLSVLDENKEEKPCTLIVLRFEYLVKLNVVCVGVEDGDSSDKDILCNLFPDDTGTDLPNQTAKLCAGDALTFADMGSHPYKWAQHLAGIDFLPELPPSSESTYNESMKNDDLSASLTMYRHQNRIQTVLLKIRSRKLAQMALLKQLSCLSKLEWPPLNYDKAPWAGYTPSCRIDCWTLESSTESASFLSAPTAEVSGDFDRRSVTRWEEAESNREDGELPVTVHVGGATNPYSKETTPTPPDGPKADRIDFARSLSLLSKSAPSSKKGISVNPLRNVDDDEIMVDSESELELELTGDEIETEYVNVNLEKPWQHHALRDFKLILRKRCGKDEIVKLEAKVSICMEYPLRPPLFNLSIFPEYFHGSKWQIELRAMEAEINLHVLGVIPEDYENYVLANQIRCLAMLFDLNFGGSDERRKIASVVDMRIGEPSRSVRGRDRRMAIYWKSSF</sequence>
<dbReference type="GO" id="GO:0003729">
    <property type="term" value="F:mRNA binding"/>
    <property type="evidence" value="ECO:0007669"/>
    <property type="project" value="TreeGrafter"/>
</dbReference>
<name>A0AAV8FU06_9POAL</name>
<feature type="compositionally biased region" description="Polar residues" evidence="4">
    <location>
        <begin position="19"/>
        <end position="35"/>
    </location>
</feature>
<evidence type="ECO:0000256" key="3">
    <source>
        <dbReference type="ARBA" id="ARBA00023242"/>
    </source>
</evidence>
<dbReference type="GO" id="GO:0006406">
    <property type="term" value="P:mRNA export from nucleus"/>
    <property type="evidence" value="ECO:0007669"/>
    <property type="project" value="TreeGrafter"/>
</dbReference>
<evidence type="ECO:0000313" key="5">
    <source>
        <dbReference type="EMBL" id="KAJ4793772.1"/>
    </source>
</evidence>
<feature type="region of interest" description="Disordered" evidence="4">
    <location>
        <begin position="7"/>
        <end position="79"/>
    </location>
</feature>
<gene>
    <name evidence="5" type="ORF">LUZ62_045018</name>
</gene>